<dbReference type="PANTHER" id="PTHR12110">
    <property type="entry name" value="HYDROXYPYRUVATE ISOMERASE"/>
    <property type="match status" value="1"/>
</dbReference>
<dbReference type="PANTHER" id="PTHR12110:SF47">
    <property type="match status" value="1"/>
</dbReference>
<organism evidence="3 4">
    <name type="scientific">Paeniglutamicibacter antarcticus</name>
    <dbReference type="NCBI Taxonomy" id="494023"/>
    <lineage>
        <taxon>Bacteria</taxon>
        <taxon>Bacillati</taxon>
        <taxon>Actinomycetota</taxon>
        <taxon>Actinomycetes</taxon>
        <taxon>Micrococcales</taxon>
        <taxon>Micrococcaceae</taxon>
        <taxon>Paeniglutamicibacter</taxon>
    </lineage>
</organism>
<dbReference type="InterPro" id="IPR050312">
    <property type="entry name" value="IolE/XylAMocC-like"/>
</dbReference>
<protein>
    <submittedName>
        <fullName evidence="3">Sugar phosphate isomerase/epimerase</fullName>
    </submittedName>
</protein>
<dbReference type="InterPro" id="IPR036237">
    <property type="entry name" value="Xyl_isomerase-like_sf"/>
</dbReference>
<dbReference type="EMBL" id="BAABLK010000034">
    <property type="protein sequence ID" value="GAA5228048.1"/>
    <property type="molecule type" value="Genomic_DNA"/>
</dbReference>
<sequence>MIESGHGSSTEIPVALSSASVYPLNVHDAFAVSHDLGYDGVEVLVTGNQVSQDPAALNRLAERYEQPIMAIHAPTLLLTQQVWGTAWNKIESAAAMAVEVGCDVVVAHPPFRWQGIYATEFATGIRRIMEEYGVRIAVENMYPWRARGREAKMYLPHWNPIPEPYEFVTWDFSHSAIADMDSAAAFRDLGERLSHVHLCDGKNNGKDEHLVPGRGTQPVIEGIEYLRDSAWDGVVAVEVSTRKAKGAGEREAWLGETLQFARRHLAPVSQDAKGGSAATQ</sequence>
<name>A0ABP9TP78_9MICC</name>
<keyword evidence="3" id="KW-0413">Isomerase</keyword>
<evidence type="ECO:0000259" key="2">
    <source>
        <dbReference type="Pfam" id="PF01261"/>
    </source>
</evidence>
<comment type="caution">
    <text evidence="3">The sequence shown here is derived from an EMBL/GenBank/DDBJ whole genome shotgun (WGS) entry which is preliminary data.</text>
</comment>
<dbReference type="InterPro" id="IPR013022">
    <property type="entry name" value="Xyl_isomerase-like_TIM-brl"/>
</dbReference>
<proteinExistence type="predicted"/>
<reference evidence="4" key="1">
    <citation type="journal article" date="2019" name="Int. J. Syst. Evol. Microbiol.">
        <title>The Global Catalogue of Microorganisms (GCM) 10K type strain sequencing project: providing services to taxonomists for standard genome sequencing and annotation.</title>
        <authorList>
            <consortium name="The Broad Institute Genomics Platform"/>
            <consortium name="The Broad Institute Genome Sequencing Center for Infectious Disease"/>
            <person name="Wu L."/>
            <person name="Ma J."/>
        </authorList>
    </citation>
    <scope>NUCLEOTIDE SEQUENCE [LARGE SCALE GENOMIC DNA]</scope>
    <source>
        <strain evidence="4">JCM 18952</strain>
    </source>
</reference>
<dbReference type="Gene3D" id="3.20.20.150">
    <property type="entry name" value="Divalent-metal-dependent TIM barrel enzymes"/>
    <property type="match status" value="1"/>
</dbReference>
<dbReference type="RefSeq" id="WP_210099951.1">
    <property type="nucleotide sequence ID" value="NZ_BAABLK010000034.1"/>
</dbReference>
<evidence type="ECO:0000313" key="3">
    <source>
        <dbReference type="EMBL" id="GAA5228048.1"/>
    </source>
</evidence>
<dbReference type="Proteomes" id="UP001501257">
    <property type="component" value="Unassembled WGS sequence"/>
</dbReference>
<gene>
    <name evidence="3" type="ORF">GCM10025778_25810</name>
</gene>
<evidence type="ECO:0000313" key="4">
    <source>
        <dbReference type="Proteomes" id="UP001501257"/>
    </source>
</evidence>
<keyword evidence="1" id="KW-0119">Carbohydrate metabolism</keyword>
<dbReference type="GO" id="GO:0016853">
    <property type="term" value="F:isomerase activity"/>
    <property type="evidence" value="ECO:0007669"/>
    <property type="project" value="UniProtKB-KW"/>
</dbReference>
<dbReference type="Pfam" id="PF01261">
    <property type="entry name" value="AP_endonuc_2"/>
    <property type="match status" value="1"/>
</dbReference>
<evidence type="ECO:0000256" key="1">
    <source>
        <dbReference type="ARBA" id="ARBA00023277"/>
    </source>
</evidence>
<dbReference type="SUPFAM" id="SSF51658">
    <property type="entry name" value="Xylose isomerase-like"/>
    <property type="match status" value="1"/>
</dbReference>
<feature type="domain" description="Xylose isomerase-like TIM barrel" evidence="2">
    <location>
        <begin position="31"/>
        <end position="263"/>
    </location>
</feature>
<accession>A0ABP9TP78</accession>
<keyword evidence="4" id="KW-1185">Reference proteome</keyword>